<keyword evidence="3 8" id="KW-0349">Heme</keyword>
<dbReference type="SUPFAM" id="SSF48264">
    <property type="entry name" value="Cytochrome P450"/>
    <property type="match status" value="1"/>
</dbReference>
<dbReference type="InterPro" id="IPR036396">
    <property type="entry name" value="Cyt_P450_sf"/>
</dbReference>
<sequence>MTTYVAIITAMCIVVLVLWMARQFNKNKKFYKAIPGPLPLPILGNALEFGSTTKLLHTLHKYEKKYGEIYKIQIGPISNVIVRAVQSTQKTLVIVVSDHKFLEYILSSMKLLSKSKGYDFLRPWLGTGLLTSDGIKWKKHRKILTWAFHFQILKESIGIFETCITKLVEKLQTETGKTAVDVYPYVTLCTLDIICESTMGVTINAQDDDQSEYVQSVKAMTRIIIERAFSPLQMYDFLYPLTRNYYTQRKALKILHDKSNTVIRQTLQKLQNKETNATEDDDCGIKKRTPFLDLLLNARVDGRSLTQEEIREEVDTFMFEGHDTTASAISFTLFCLANHENVQEKVFNEQQKIFNCKDDSTTTYDDLQNMKYLELVIKESLRLYPSVPVYSRNLCDELKYDGIIFPRGVALLIFAYGIHRNSKFADIDGKLPYSYIPFSAGPRNCIGQKFAMLEIKCTISKILRKFKLKPAIPQHTLVLAAESVLKSANGVKISLDLRQ</sequence>
<keyword evidence="12" id="KW-1185">Reference proteome</keyword>
<dbReference type="EMBL" id="JALNTZ010000008">
    <property type="protein sequence ID" value="KAJ3643899.1"/>
    <property type="molecule type" value="Genomic_DNA"/>
</dbReference>
<evidence type="ECO:0000256" key="1">
    <source>
        <dbReference type="ARBA" id="ARBA00001971"/>
    </source>
</evidence>
<dbReference type="InterPro" id="IPR002401">
    <property type="entry name" value="Cyt_P450_E_grp-I"/>
</dbReference>
<organism evidence="11 12">
    <name type="scientific">Zophobas morio</name>
    <dbReference type="NCBI Taxonomy" id="2755281"/>
    <lineage>
        <taxon>Eukaryota</taxon>
        <taxon>Metazoa</taxon>
        <taxon>Ecdysozoa</taxon>
        <taxon>Arthropoda</taxon>
        <taxon>Hexapoda</taxon>
        <taxon>Insecta</taxon>
        <taxon>Pterygota</taxon>
        <taxon>Neoptera</taxon>
        <taxon>Endopterygota</taxon>
        <taxon>Coleoptera</taxon>
        <taxon>Polyphaga</taxon>
        <taxon>Cucujiformia</taxon>
        <taxon>Tenebrionidae</taxon>
        <taxon>Zophobas</taxon>
    </lineage>
</organism>
<dbReference type="GO" id="GO:0020037">
    <property type="term" value="F:heme binding"/>
    <property type="evidence" value="ECO:0007669"/>
    <property type="project" value="InterPro"/>
</dbReference>
<dbReference type="PANTHER" id="PTHR24291:SF187">
    <property type="entry name" value="CYTOCHROME P450 4AE1-RELATED"/>
    <property type="match status" value="1"/>
</dbReference>
<comment type="caution">
    <text evidence="11">The sequence shown here is derived from an EMBL/GenBank/DDBJ whole genome shotgun (WGS) entry which is preliminary data.</text>
</comment>
<dbReference type="InterPro" id="IPR017972">
    <property type="entry name" value="Cyt_P450_CS"/>
</dbReference>
<evidence type="ECO:0000313" key="12">
    <source>
        <dbReference type="Proteomes" id="UP001168821"/>
    </source>
</evidence>
<keyword evidence="10" id="KW-1133">Transmembrane helix</keyword>
<dbReference type="InterPro" id="IPR050196">
    <property type="entry name" value="Cytochrome_P450_Monoox"/>
</dbReference>
<dbReference type="Pfam" id="PF00067">
    <property type="entry name" value="p450"/>
    <property type="match status" value="1"/>
</dbReference>
<evidence type="ECO:0000256" key="9">
    <source>
        <dbReference type="RuleBase" id="RU000461"/>
    </source>
</evidence>
<dbReference type="PRINTS" id="PR00463">
    <property type="entry name" value="EP450I"/>
</dbReference>
<proteinExistence type="inferred from homology"/>
<evidence type="ECO:0000256" key="4">
    <source>
        <dbReference type="ARBA" id="ARBA00022723"/>
    </source>
</evidence>
<keyword evidence="10" id="KW-0472">Membrane</keyword>
<dbReference type="Gene3D" id="1.10.630.10">
    <property type="entry name" value="Cytochrome P450"/>
    <property type="match status" value="1"/>
</dbReference>
<evidence type="ECO:0000256" key="7">
    <source>
        <dbReference type="ARBA" id="ARBA00023033"/>
    </source>
</evidence>
<comment type="cofactor">
    <cofactor evidence="1 8">
        <name>heme</name>
        <dbReference type="ChEBI" id="CHEBI:30413"/>
    </cofactor>
</comment>
<evidence type="ECO:0000256" key="10">
    <source>
        <dbReference type="SAM" id="Phobius"/>
    </source>
</evidence>
<evidence type="ECO:0000313" key="11">
    <source>
        <dbReference type="EMBL" id="KAJ3643899.1"/>
    </source>
</evidence>
<gene>
    <name evidence="11" type="ORF">Zmor_026581</name>
</gene>
<feature type="binding site" description="axial binding residue" evidence="8">
    <location>
        <position position="445"/>
    </location>
    <ligand>
        <name>heme</name>
        <dbReference type="ChEBI" id="CHEBI:30413"/>
    </ligand>
    <ligandPart>
        <name>Fe</name>
        <dbReference type="ChEBI" id="CHEBI:18248"/>
    </ligandPart>
</feature>
<keyword evidence="5 9" id="KW-0560">Oxidoreductase</keyword>
<evidence type="ECO:0000256" key="8">
    <source>
        <dbReference type="PIRSR" id="PIRSR602401-1"/>
    </source>
</evidence>
<accession>A0AA38M5M0</accession>
<feature type="transmembrane region" description="Helical" evidence="10">
    <location>
        <begin position="6"/>
        <end position="22"/>
    </location>
</feature>
<comment type="similarity">
    <text evidence="2 9">Belongs to the cytochrome P450 family.</text>
</comment>
<dbReference type="PROSITE" id="PS00086">
    <property type="entry name" value="CYTOCHROME_P450"/>
    <property type="match status" value="1"/>
</dbReference>
<protein>
    <recommendedName>
        <fullName evidence="13">Cytochrome P450</fullName>
    </recommendedName>
</protein>
<keyword evidence="6 8" id="KW-0408">Iron</keyword>
<keyword evidence="7 9" id="KW-0503">Monooxygenase</keyword>
<keyword evidence="4 8" id="KW-0479">Metal-binding</keyword>
<evidence type="ECO:0008006" key="13">
    <source>
        <dbReference type="Google" id="ProtNLM"/>
    </source>
</evidence>
<dbReference type="CDD" id="cd20628">
    <property type="entry name" value="CYP4"/>
    <property type="match status" value="1"/>
</dbReference>
<dbReference type="GO" id="GO:0004497">
    <property type="term" value="F:monooxygenase activity"/>
    <property type="evidence" value="ECO:0007669"/>
    <property type="project" value="UniProtKB-KW"/>
</dbReference>
<evidence type="ECO:0000256" key="6">
    <source>
        <dbReference type="ARBA" id="ARBA00023004"/>
    </source>
</evidence>
<dbReference type="Proteomes" id="UP001168821">
    <property type="component" value="Unassembled WGS sequence"/>
</dbReference>
<evidence type="ECO:0000256" key="2">
    <source>
        <dbReference type="ARBA" id="ARBA00010617"/>
    </source>
</evidence>
<dbReference type="AlphaFoldDB" id="A0AA38M5M0"/>
<name>A0AA38M5M0_9CUCU</name>
<dbReference type="PANTHER" id="PTHR24291">
    <property type="entry name" value="CYTOCHROME P450 FAMILY 4"/>
    <property type="match status" value="1"/>
</dbReference>
<keyword evidence="10" id="KW-0812">Transmembrane</keyword>
<dbReference type="GO" id="GO:0016705">
    <property type="term" value="F:oxidoreductase activity, acting on paired donors, with incorporation or reduction of molecular oxygen"/>
    <property type="evidence" value="ECO:0007669"/>
    <property type="project" value="InterPro"/>
</dbReference>
<dbReference type="InterPro" id="IPR001128">
    <property type="entry name" value="Cyt_P450"/>
</dbReference>
<reference evidence="11" key="1">
    <citation type="journal article" date="2023" name="G3 (Bethesda)">
        <title>Whole genome assemblies of Zophobas morio and Tenebrio molitor.</title>
        <authorList>
            <person name="Kaur S."/>
            <person name="Stinson S.A."/>
            <person name="diCenzo G.C."/>
        </authorList>
    </citation>
    <scope>NUCLEOTIDE SEQUENCE</scope>
    <source>
        <strain evidence="11">QUZm001</strain>
    </source>
</reference>
<evidence type="ECO:0000256" key="3">
    <source>
        <dbReference type="ARBA" id="ARBA00022617"/>
    </source>
</evidence>
<dbReference type="GO" id="GO:0005506">
    <property type="term" value="F:iron ion binding"/>
    <property type="evidence" value="ECO:0007669"/>
    <property type="project" value="InterPro"/>
</dbReference>
<evidence type="ECO:0000256" key="5">
    <source>
        <dbReference type="ARBA" id="ARBA00023002"/>
    </source>
</evidence>
<dbReference type="PRINTS" id="PR00385">
    <property type="entry name" value="P450"/>
</dbReference>